<dbReference type="AlphaFoldDB" id="A0A812Y0G3"/>
<dbReference type="OrthoDB" id="67700at2759"/>
<dbReference type="EMBL" id="CAJNIZ010047082">
    <property type="protein sequence ID" value="CAE7761811.1"/>
    <property type="molecule type" value="Genomic_DNA"/>
</dbReference>
<keyword evidence="2" id="KW-0812">Transmembrane</keyword>
<comment type="caution">
    <text evidence="3">The sequence shown here is derived from an EMBL/GenBank/DDBJ whole genome shotgun (WGS) entry which is preliminary data.</text>
</comment>
<sequence>MSASAAAASEGDDSSSDPEAPKQRQIVGKAVQRLVWADVKHRIVKKSRQLGLATRTMLQAHTTTSSGRLTNKFDKQIAGQLQSLDRPLSKHAKETRLLREHAKLQLLEKSAPLRAEYMEKLKQLMKQRATADPDMWNCIKGCYESLIDTVWEDIQKEIELNVELAWMKFEKYQEQSGPTSRWFCCYIWVRNFVLKHYLPFDKSLFGKLKDPLYIALTFAMLIPNAGFRVSVLSLILIFILFPWPPDEFQLINFILLCKGTQFITGGLLSMSQGSIIYLKCFTWHDADLGKCISERGPGQVSSLALAMADYLGSIVLVWIAFLALPYAREQRAAALAKGRSQAPSRVGIDPDRDPSAGATDTEKGGQGGRLASLLKYDVTCFAISLLVLVVLTLSSYELPDRHVTLWRHLLENIFWCKVLYSLLSMPFSLFTIQPLQQVLTHAAPTGFNAQGACVPFSLPEP</sequence>
<reference evidence="3" key="1">
    <citation type="submission" date="2021-02" db="EMBL/GenBank/DDBJ databases">
        <authorList>
            <person name="Dougan E. K."/>
            <person name="Rhodes N."/>
            <person name="Thang M."/>
            <person name="Chan C."/>
        </authorList>
    </citation>
    <scope>NUCLEOTIDE SEQUENCE</scope>
</reference>
<feature type="transmembrane region" description="Helical" evidence="2">
    <location>
        <begin position="310"/>
        <end position="327"/>
    </location>
</feature>
<evidence type="ECO:0000313" key="4">
    <source>
        <dbReference type="Proteomes" id="UP000649617"/>
    </source>
</evidence>
<keyword evidence="2" id="KW-1133">Transmembrane helix</keyword>
<gene>
    <name evidence="3" type="ORF">SPIL2461_LOCUS22239</name>
</gene>
<feature type="region of interest" description="Disordered" evidence="1">
    <location>
        <begin position="342"/>
        <end position="367"/>
    </location>
</feature>
<evidence type="ECO:0000313" key="3">
    <source>
        <dbReference type="EMBL" id="CAE7761811.1"/>
    </source>
</evidence>
<accession>A0A812Y0G3</accession>
<keyword evidence="2" id="KW-0472">Membrane</keyword>
<proteinExistence type="predicted"/>
<dbReference type="Proteomes" id="UP000649617">
    <property type="component" value="Unassembled WGS sequence"/>
</dbReference>
<dbReference type="PANTHER" id="PTHR40849:SF2">
    <property type="entry name" value="RGS DOMAIN-CONTAINING PROTEIN"/>
    <property type="match status" value="1"/>
</dbReference>
<keyword evidence="4" id="KW-1185">Reference proteome</keyword>
<feature type="region of interest" description="Disordered" evidence="1">
    <location>
        <begin position="1"/>
        <end position="25"/>
    </location>
</feature>
<protein>
    <submittedName>
        <fullName evidence="3">Uncharacterized protein</fullName>
    </submittedName>
</protein>
<feature type="transmembrane region" description="Helical" evidence="2">
    <location>
        <begin position="212"/>
        <end position="241"/>
    </location>
</feature>
<evidence type="ECO:0000256" key="2">
    <source>
        <dbReference type="SAM" id="Phobius"/>
    </source>
</evidence>
<dbReference type="PANTHER" id="PTHR40849">
    <property type="entry name" value="C2 CALCIUM-DEPENDENT MEMBRANE TARGETING"/>
    <property type="match status" value="1"/>
</dbReference>
<evidence type="ECO:0000256" key="1">
    <source>
        <dbReference type="SAM" id="MobiDB-lite"/>
    </source>
</evidence>
<name>A0A812Y0G3_SYMPI</name>
<organism evidence="3 4">
    <name type="scientific">Symbiodinium pilosum</name>
    <name type="common">Dinoflagellate</name>
    <dbReference type="NCBI Taxonomy" id="2952"/>
    <lineage>
        <taxon>Eukaryota</taxon>
        <taxon>Sar</taxon>
        <taxon>Alveolata</taxon>
        <taxon>Dinophyceae</taxon>
        <taxon>Suessiales</taxon>
        <taxon>Symbiodiniaceae</taxon>
        <taxon>Symbiodinium</taxon>
    </lineage>
</organism>